<dbReference type="InterPro" id="IPR000823">
    <property type="entry name" value="Peroxidase_pln"/>
</dbReference>
<dbReference type="SUPFAM" id="SSF48113">
    <property type="entry name" value="Heme-dependent peroxidases"/>
    <property type="match status" value="1"/>
</dbReference>
<feature type="domain" description="Plant heme peroxidase family profile" evidence="13">
    <location>
        <begin position="8"/>
        <end position="253"/>
    </location>
</feature>
<feature type="disulfide bond" evidence="12">
    <location>
        <begin position="18"/>
        <end position="97"/>
    </location>
</feature>
<feature type="site" description="Transition state stabilizer" evidence="11">
    <location>
        <position position="45"/>
    </location>
</feature>
<dbReference type="PANTHER" id="PTHR31517">
    <property type="match status" value="1"/>
</dbReference>
<feature type="binding site" evidence="10">
    <location>
        <position position="71"/>
    </location>
    <ligand>
        <name>Ca(2+)</name>
        <dbReference type="ChEBI" id="CHEBI:29108"/>
        <label>1</label>
    </ligand>
</feature>
<dbReference type="PRINTS" id="PR00461">
    <property type="entry name" value="PLPEROXIDASE"/>
</dbReference>
<dbReference type="PROSITE" id="PS50873">
    <property type="entry name" value="PEROXIDASE_4"/>
    <property type="match status" value="1"/>
</dbReference>
<evidence type="ECO:0000256" key="8">
    <source>
        <dbReference type="ARBA" id="ARBA00023004"/>
    </source>
</evidence>
<keyword evidence="4" id="KW-0575">Peroxidase</keyword>
<evidence type="ECO:0000256" key="1">
    <source>
        <dbReference type="ARBA" id="ARBA00000189"/>
    </source>
</evidence>
<evidence type="ECO:0000256" key="7">
    <source>
        <dbReference type="ARBA" id="ARBA00023002"/>
    </source>
</evidence>
<dbReference type="InterPro" id="IPR019793">
    <property type="entry name" value="Peroxidases_heam-ligand_BS"/>
</dbReference>
<feature type="binding site" evidence="10">
    <location>
        <position position="53"/>
    </location>
    <ligand>
        <name>Ca(2+)</name>
        <dbReference type="ChEBI" id="CHEBI:29108"/>
        <label>1</label>
    </ligand>
</feature>
<comment type="cofactor">
    <cofactor evidence="10">
        <name>Ca(2+)</name>
        <dbReference type="ChEBI" id="CHEBI:29108"/>
    </cofactor>
    <text evidence="10">Binds 2 calcium ions per subunit.</text>
</comment>
<gene>
    <name evidence="14" type="ORF">RND81_01G135900</name>
</gene>
<keyword evidence="15" id="KW-1185">Reference proteome</keyword>
<feature type="binding site" evidence="10">
    <location>
        <position position="55"/>
    </location>
    <ligand>
        <name>Ca(2+)</name>
        <dbReference type="ChEBI" id="CHEBI:29108"/>
        <label>1</label>
    </ligand>
</feature>
<comment type="similarity">
    <text evidence="2">Belongs to the peroxidase family. Ascorbate peroxidase subfamily.</text>
</comment>
<dbReference type="PROSITE" id="PS00435">
    <property type="entry name" value="PEROXIDASE_1"/>
    <property type="match status" value="1"/>
</dbReference>
<evidence type="ECO:0000256" key="2">
    <source>
        <dbReference type="ARBA" id="ARBA00006873"/>
    </source>
</evidence>
<dbReference type="GO" id="GO:0006979">
    <property type="term" value="P:response to oxidative stress"/>
    <property type="evidence" value="ECO:0007669"/>
    <property type="project" value="InterPro"/>
</dbReference>
<keyword evidence="12" id="KW-1015">Disulfide bond</keyword>
<dbReference type="PRINTS" id="PR00458">
    <property type="entry name" value="PEROXIDASE"/>
</dbReference>
<dbReference type="EC" id="1.11.1.7" evidence="3"/>
<feature type="binding site" evidence="10">
    <location>
        <position position="57"/>
    </location>
    <ligand>
        <name>Ca(2+)</name>
        <dbReference type="ChEBI" id="CHEBI:29108"/>
        <label>1</label>
    </ligand>
</feature>
<evidence type="ECO:0000313" key="15">
    <source>
        <dbReference type="Proteomes" id="UP001443914"/>
    </source>
</evidence>
<name>A0AAW1NF16_SAPOF</name>
<proteinExistence type="inferred from homology"/>
<feature type="binding site" description="axial binding residue" evidence="10">
    <location>
        <position position="164"/>
    </location>
    <ligand>
        <name>heme b</name>
        <dbReference type="ChEBI" id="CHEBI:60344"/>
    </ligand>
    <ligandPart>
        <name>Fe</name>
        <dbReference type="ChEBI" id="CHEBI:18248"/>
    </ligandPart>
</feature>
<comment type="cofactor">
    <cofactor evidence="10">
        <name>heme b</name>
        <dbReference type="ChEBI" id="CHEBI:60344"/>
    </cofactor>
    <text evidence="10">Binds 1 heme b (iron(II)-protoporphyrin IX) group per subunit.</text>
</comment>
<dbReference type="AlphaFoldDB" id="A0AAW1NF16"/>
<evidence type="ECO:0000313" key="14">
    <source>
        <dbReference type="EMBL" id="KAK9757027.1"/>
    </source>
</evidence>
<dbReference type="GO" id="GO:0140825">
    <property type="term" value="F:lactoperoxidase activity"/>
    <property type="evidence" value="ECO:0007669"/>
    <property type="project" value="UniProtKB-EC"/>
</dbReference>
<feature type="binding site" evidence="10">
    <location>
        <position position="199"/>
    </location>
    <ligand>
        <name>Ca(2+)</name>
        <dbReference type="ChEBI" id="CHEBI:29108"/>
        <label>2</label>
    </ligand>
</feature>
<dbReference type="Pfam" id="PF00141">
    <property type="entry name" value="peroxidase"/>
    <property type="match status" value="1"/>
</dbReference>
<keyword evidence="5" id="KW-0349">Heme</keyword>
<dbReference type="GO" id="GO:0046872">
    <property type="term" value="F:metal ion binding"/>
    <property type="evidence" value="ECO:0007669"/>
    <property type="project" value="UniProtKB-KW"/>
</dbReference>
<keyword evidence="6 10" id="KW-0479">Metal-binding</keyword>
<reference evidence="14" key="1">
    <citation type="submission" date="2024-03" db="EMBL/GenBank/DDBJ databases">
        <title>WGS assembly of Saponaria officinalis var. Norfolk2.</title>
        <authorList>
            <person name="Jenkins J."/>
            <person name="Shu S."/>
            <person name="Grimwood J."/>
            <person name="Barry K."/>
            <person name="Goodstein D."/>
            <person name="Schmutz J."/>
            <person name="Leebens-Mack J."/>
            <person name="Osbourn A."/>
        </authorList>
    </citation>
    <scope>NUCLEOTIDE SEQUENCE [LARGE SCALE GENOMIC DNA]</scope>
    <source>
        <strain evidence="14">JIC</strain>
    </source>
</reference>
<comment type="caution">
    <text evidence="14">The sequence shown here is derived from an EMBL/GenBank/DDBJ whole genome shotgun (WGS) entry which is preliminary data.</text>
</comment>
<feature type="binding site" evidence="10">
    <location>
        <position position="50"/>
    </location>
    <ligand>
        <name>Ca(2+)</name>
        <dbReference type="ChEBI" id="CHEBI:29108"/>
        <label>1</label>
    </ligand>
</feature>
<dbReference type="Gene3D" id="1.10.420.10">
    <property type="entry name" value="Peroxidase, domain 2"/>
    <property type="match status" value="2"/>
</dbReference>
<dbReference type="PANTHER" id="PTHR31517:SF84">
    <property type="entry name" value="PEROXIDASE"/>
    <property type="match status" value="1"/>
</dbReference>
<evidence type="ECO:0000256" key="3">
    <source>
        <dbReference type="ARBA" id="ARBA00012313"/>
    </source>
</evidence>
<dbReference type="Proteomes" id="UP001443914">
    <property type="component" value="Unassembled WGS sequence"/>
</dbReference>
<dbReference type="InterPro" id="IPR002016">
    <property type="entry name" value="Haem_peroxidase"/>
</dbReference>
<evidence type="ECO:0000256" key="9">
    <source>
        <dbReference type="PIRSR" id="PIRSR600823-1"/>
    </source>
</evidence>
<sequence>MVPPMLMQLNVGYYQQSCSAAKSIVKKVIYRSLSANPNLGAGLIRLHFHDDFVRGCDALILLKSRQGKETETKSVVSTELRGFKVVEADKQVVEAQCPECGNIELDPRGIPYDVPRGRYDVVVSLEDEPIKKLSNPMSILFELGDKFVDQGLTVEDMVILSGAHSIGDPSMDPQLAEVLKDICPTNSTTPATSLLNFQTPNRLDNRFYVNVQERRGVFRSDQVLLDSHITKRLVNEFTRDDEAWKHQFVVAMVLGWVLLPGLIPFPSKPK</sequence>
<dbReference type="GO" id="GO:0020037">
    <property type="term" value="F:heme binding"/>
    <property type="evidence" value="ECO:0007669"/>
    <property type="project" value="InterPro"/>
</dbReference>
<evidence type="ECO:0000256" key="6">
    <source>
        <dbReference type="ARBA" id="ARBA00022723"/>
    </source>
</evidence>
<accession>A0AAW1NF16</accession>
<feature type="binding site" evidence="10">
    <location>
        <position position="204"/>
    </location>
    <ligand>
        <name>Ca(2+)</name>
        <dbReference type="ChEBI" id="CHEBI:29108"/>
        <label>2</label>
    </ligand>
</feature>
<protein>
    <recommendedName>
        <fullName evidence="3">peroxidase</fullName>
        <ecNumber evidence="3">1.11.1.7</ecNumber>
    </recommendedName>
</protein>
<evidence type="ECO:0000259" key="13">
    <source>
        <dbReference type="PROSITE" id="PS50873"/>
    </source>
</evidence>
<evidence type="ECO:0000256" key="4">
    <source>
        <dbReference type="ARBA" id="ARBA00022559"/>
    </source>
</evidence>
<evidence type="ECO:0000256" key="5">
    <source>
        <dbReference type="ARBA" id="ARBA00022617"/>
    </source>
</evidence>
<keyword evidence="7" id="KW-0560">Oxidoreductase</keyword>
<evidence type="ECO:0000256" key="10">
    <source>
        <dbReference type="PIRSR" id="PIRSR600823-3"/>
    </source>
</evidence>
<evidence type="ECO:0000256" key="12">
    <source>
        <dbReference type="PIRSR" id="PIRSR600823-5"/>
    </source>
</evidence>
<evidence type="ECO:0000256" key="11">
    <source>
        <dbReference type="PIRSR" id="PIRSR600823-4"/>
    </source>
</evidence>
<dbReference type="EMBL" id="JBDFQZ010000001">
    <property type="protein sequence ID" value="KAK9757027.1"/>
    <property type="molecule type" value="Genomic_DNA"/>
</dbReference>
<keyword evidence="8 10" id="KW-0408">Iron</keyword>
<feature type="active site" description="Proton acceptor" evidence="9">
    <location>
        <position position="49"/>
    </location>
</feature>
<dbReference type="Gene3D" id="1.10.520.10">
    <property type="match status" value="1"/>
</dbReference>
<keyword evidence="10" id="KW-0106">Calcium</keyword>
<organism evidence="14 15">
    <name type="scientific">Saponaria officinalis</name>
    <name type="common">Common soapwort</name>
    <name type="synonym">Lychnis saponaria</name>
    <dbReference type="NCBI Taxonomy" id="3572"/>
    <lineage>
        <taxon>Eukaryota</taxon>
        <taxon>Viridiplantae</taxon>
        <taxon>Streptophyta</taxon>
        <taxon>Embryophyta</taxon>
        <taxon>Tracheophyta</taxon>
        <taxon>Spermatophyta</taxon>
        <taxon>Magnoliopsida</taxon>
        <taxon>eudicotyledons</taxon>
        <taxon>Gunneridae</taxon>
        <taxon>Pentapetalae</taxon>
        <taxon>Caryophyllales</taxon>
        <taxon>Caryophyllaceae</taxon>
        <taxon>Caryophylleae</taxon>
        <taxon>Saponaria</taxon>
    </lineage>
</organism>
<comment type="catalytic activity">
    <reaction evidence="1">
        <text>2 a phenolic donor + H2O2 = 2 a phenolic radical donor + 2 H2O</text>
        <dbReference type="Rhea" id="RHEA:56136"/>
        <dbReference type="ChEBI" id="CHEBI:15377"/>
        <dbReference type="ChEBI" id="CHEBI:16240"/>
        <dbReference type="ChEBI" id="CHEBI:139520"/>
        <dbReference type="ChEBI" id="CHEBI:139521"/>
        <dbReference type="EC" id="1.11.1.7"/>
    </reaction>
</comment>
<dbReference type="InterPro" id="IPR010255">
    <property type="entry name" value="Haem_peroxidase_sf"/>
</dbReference>